<evidence type="ECO:0000313" key="1">
    <source>
        <dbReference type="EMBL" id="OQR96325.1"/>
    </source>
</evidence>
<dbReference type="AlphaFoldDB" id="A0A1V9ZE85"/>
<sequence>MRGQFKTFVPVENQLAIWSQTIQDEGDVFTDEDKFIAHITRFLDEIAAMSGLVFVNGEKYKWLNGLKPNGFVTH</sequence>
<name>A0A1V9ZE85_9STRA</name>
<proteinExistence type="predicted"/>
<dbReference type="Proteomes" id="UP000243217">
    <property type="component" value="Unassembled WGS sequence"/>
</dbReference>
<gene>
    <name evidence="1" type="ORF">THRCLA_22006</name>
</gene>
<evidence type="ECO:0000313" key="2">
    <source>
        <dbReference type="Proteomes" id="UP000243217"/>
    </source>
</evidence>
<keyword evidence="2" id="KW-1185">Reference proteome</keyword>
<dbReference type="EMBL" id="JNBS01001977">
    <property type="protein sequence ID" value="OQR96325.1"/>
    <property type="molecule type" value="Genomic_DNA"/>
</dbReference>
<organism evidence="1 2">
    <name type="scientific">Thraustotheca clavata</name>
    <dbReference type="NCBI Taxonomy" id="74557"/>
    <lineage>
        <taxon>Eukaryota</taxon>
        <taxon>Sar</taxon>
        <taxon>Stramenopiles</taxon>
        <taxon>Oomycota</taxon>
        <taxon>Saprolegniomycetes</taxon>
        <taxon>Saprolegniales</taxon>
        <taxon>Achlyaceae</taxon>
        <taxon>Thraustotheca</taxon>
    </lineage>
</organism>
<accession>A0A1V9ZE85</accession>
<reference evidence="1 2" key="1">
    <citation type="journal article" date="2014" name="Genome Biol. Evol.">
        <title>The secreted proteins of Achlya hypogyna and Thraustotheca clavata identify the ancestral oomycete secretome and reveal gene acquisitions by horizontal gene transfer.</title>
        <authorList>
            <person name="Misner I."/>
            <person name="Blouin N."/>
            <person name="Leonard G."/>
            <person name="Richards T.A."/>
            <person name="Lane C.E."/>
        </authorList>
    </citation>
    <scope>NUCLEOTIDE SEQUENCE [LARGE SCALE GENOMIC DNA]</scope>
    <source>
        <strain evidence="1 2">ATCC 34112</strain>
    </source>
</reference>
<comment type="caution">
    <text evidence="1">The sequence shown here is derived from an EMBL/GenBank/DDBJ whole genome shotgun (WGS) entry which is preliminary data.</text>
</comment>
<protein>
    <submittedName>
        <fullName evidence="1">Uncharacterized protein</fullName>
    </submittedName>
</protein>